<evidence type="ECO:0000313" key="3">
    <source>
        <dbReference type="Proteomes" id="UP000766486"/>
    </source>
</evidence>
<feature type="region of interest" description="Disordered" evidence="1">
    <location>
        <begin position="308"/>
        <end position="416"/>
    </location>
</feature>
<keyword evidence="3" id="KW-1185">Reference proteome</keyword>
<protein>
    <submittedName>
        <fullName evidence="2">Uncharacterized protein</fullName>
    </submittedName>
</protein>
<dbReference type="InterPro" id="IPR006461">
    <property type="entry name" value="PLAC_motif_containing"/>
</dbReference>
<sequence>MEKMSVESAGRVWHASDTDTVLDGRDQVPDLAHMCCCPCVNYSRTNARLNAALKGNFEGVENPNRDNCTTECVQFCVCIPFYSVMVSRLQGTIRAFYDIEGKETSDWADGCFCPCATISRNEEEVVFRERNRRAKQFRILDLDDMNSDEYKSQLPMSYGSPRAVQSPEFSSPPLAKSGIFNGRESDTDMDPLTCVPEKMLARPNNVYLKPDTRKFNNSSFDYSPEIVPADKNILITSPLSPRPLMEYLGQKWYLVPADNKENDDPAQGKDQLASRDDLKQDRVDNTQPKSSFDKGNFLTVPANVLAKEKYQPTQYPPRVSLDKEKGQTAAVQSRASLEKKQKDQAVATPPRGSLEKKDQAVATPPRGSLEKKDQSTAAQPRSSLEKKDQAILAQPKRSEEKEIRQPTQGHRLSQDERHDQLAAAKIHTLDHDKQRSYNSPIVIAHMLEQERYRLNQGENSEGEPSSVRAGGPYLVEGPIRPVIEHGKSRFTEHLLEDDRYYVASPTRSGSPHYLSADAMVSRIHAMGSPHFLEDEPVAQRAVIENIDEPSTQSGLTTTSDERSSKGKGKEVVRAELAKTTSNDERSSKSKGKEVLRAEPPKQKEEPARGRTEARRGFLAFMGRHEHKAPEIEIINSTMQKAADKSPSLELNLPPEETDGIWAKGFWPGAFASSSPSGAVSHDIDDDVRVMTQPEAPSPHTIDTDEKNKAQAEAPSPHTIDTDERKKAQPEIPEPIKDRDSTADNEKPVLADIKTADNSGDKLTKTTTNNSTEATASKSAKATGSKIAKAASQLFGAGSK</sequence>
<feature type="compositionally biased region" description="Low complexity" evidence="1">
    <location>
        <begin position="764"/>
        <end position="784"/>
    </location>
</feature>
<organism evidence="2 3">
    <name type="scientific">Bionectria ochroleuca</name>
    <name type="common">Gliocladium roseum</name>
    <dbReference type="NCBI Taxonomy" id="29856"/>
    <lineage>
        <taxon>Eukaryota</taxon>
        <taxon>Fungi</taxon>
        <taxon>Dikarya</taxon>
        <taxon>Ascomycota</taxon>
        <taxon>Pezizomycotina</taxon>
        <taxon>Sordariomycetes</taxon>
        <taxon>Hypocreomycetidae</taxon>
        <taxon>Hypocreales</taxon>
        <taxon>Bionectriaceae</taxon>
        <taxon>Clonostachys</taxon>
    </lineage>
</organism>
<reference evidence="2 3" key="1">
    <citation type="submission" date="2019-06" db="EMBL/GenBank/DDBJ databases">
        <authorList>
            <person name="Broberg M."/>
        </authorList>
    </citation>
    <scope>NUCLEOTIDE SEQUENCE [LARGE SCALE GENOMIC DNA]</scope>
</reference>
<feature type="region of interest" description="Disordered" evidence="1">
    <location>
        <begin position="546"/>
        <end position="613"/>
    </location>
</feature>
<feature type="compositionally biased region" description="Basic and acidic residues" evidence="1">
    <location>
        <begin position="559"/>
        <end position="613"/>
    </location>
</feature>
<proteinExistence type="predicted"/>
<feature type="region of interest" description="Disordered" evidence="1">
    <location>
        <begin position="672"/>
        <end position="784"/>
    </location>
</feature>
<feature type="region of interest" description="Disordered" evidence="1">
    <location>
        <begin position="258"/>
        <end position="296"/>
    </location>
</feature>
<feature type="compositionally biased region" description="Basic and acidic residues" evidence="1">
    <location>
        <begin position="258"/>
        <end position="284"/>
    </location>
</feature>
<feature type="compositionally biased region" description="Polar residues" evidence="1">
    <location>
        <begin position="548"/>
        <end position="558"/>
    </location>
</feature>
<dbReference type="Proteomes" id="UP000766486">
    <property type="component" value="Unassembled WGS sequence"/>
</dbReference>
<accession>A0ABY6V1C4</accession>
<comment type="caution">
    <text evidence="2">The sequence shown here is derived from an EMBL/GenBank/DDBJ whole genome shotgun (WGS) entry which is preliminary data.</text>
</comment>
<dbReference type="Pfam" id="PF04749">
    <property type="entry name" value="PLAC8"/>
    <property type="match status" value="1"/>
</dbReference>
<name>A0ABY6V1C4_BIOOC</name>
<dbReference type="EMBL" id="CABFNS010000933">
    <property type="protein sequence ID" value="VUC36732.1"/>
    <property type="molecule type" value="Genomic_DNA"/>
</dbReference>
<evidence type="ECO:0000256" key="1">
    <source>
        <dbReference type="SAM" id="MobiDB-lite"/>
    </source>
</evidence>
<gene>
    <name evidence="2" type="ORF">CLO192961_LOCUS451916</name>
</gene>
<evidence type="ECO:0000313" key="2">
    <source>
        <dbReference type="EMBL" id="VUC36732.1"/>
    </source>
</evidence>
<feature type="compositionally biased region" description="Basic and acidic residues" evidence="1">
    <location>
        <begin position="719"/>
        <end position="748"/>
    </location>
</feature>